<dbReference type="PANTHER" id="PTHR23116:SF37">
    <property type="entry name" value="WHIRLIN"/>
    <property type="match status" value="1"/>
</dbReference>
<dbReference type="EnsemblMetazoa" id="BGLB005870-RB">
    <property type="protein sequence ID" value="BGLB005870-PB"/>
    <property type="gene ID" value="BGLB005870"/>
</dbReference>
<dbReference type="GO" id="GO:0005929">
    <property type="term" value="C:cilium"/>
    <property type="evidence" value="ECO:0007669"/>
    <property type="project" value="TreeGrafter"/>
</dbReference>
<evidence type="ECO:0000256" key="2">
    <source>
        <dbReference type="ARBA" id="ARBA00022737"/>
    </source>
</evidence>
<dbReference type="AlphaFoldDB" id="A0A2C9JPL1"/>
<dbReference type="Proteomes" id="UP000076420">
    <property type="component" value="Unassembled WGS sequence"/>
</dbReference>
<gene>
    <name evidence="5" type="primary">106062530</name>
</gene>
<dbReference type="SUPFAM" id="SSF50156">
    <property type="entry name" value="PDZ domain-like"/>
    <property type="match status" value="1"/>
</dbReference>
<name>A0A2C9JPL1_BIOGL</name>
<feature type="domain" description="PDZ" evidence="4">
    <location>
        <begin position="51"/>
        <end position="122"/>
    </location>
</feature>
<accession>A0A2C9JPL1</accession>
<comment type="subcellular location">
    <subcellularLocation>
        <location evidence="1">Cell projection</location>
    </subcellularLocation>
</comment>
<dbReference type="STRING" id="6526.A0A2C9JPL1"/>
<protein>
    <recommendedName>
        <fullName evidence="4">PDZ domain-containing protein</fullName>
    </recommendedName>
</protein>
<dbReference type="GO" id="GO:0005886">
    <property type="term" value="C:plasma membrane"/>
    <property type="evidence" value="ECO:0007669"/>
    <property type="project" value="TreeGrafter"/>
</dbReference>
<evidence type="ECO:0000313" key="6">
    <source>
        <dbReference type="Proteomes" id="UP000076420"/>
    </source>
</evidence>
<dbReference type="VEuPathDB" id="VectorBase:BGLB005870"/>
<evidence type="ECO:0000256" key="1">
    <source>
        <dbReference type="ARBA" id="ARBA00004316"/>
    </source>
</evidence>
<dbReference type="GO" id="GO:0032426">
    <property type="term" value="C:stereocilium tip"/>
    <property type="evidence" value="ECO:0007669"/>
    <property type="project" value="TreeGrafter"/>
</dbReference>
<dbReference type="FunFam" id="2.30.42.10:FF:000079">
    <property type="entry name" value="Whirlin a"/>
    <property type="match status" value="1"/>
</dbReference>
<evidence type="ECO:0000259" key="4">
    <source>
        <dbReference type="PROSITE" id="PS50106"/>
    </source>
</evidence>
<dbReference type="VEuPathDB" id="VectorBase:BGLAX_040328"/>
<proteinExistence type="predicted"/>
<dbReference type="InterPro" id="IPR001478">
    <property type="entry name" value="PDZ"/>
</dbReference>
<dbReference type="KEGG" id="bgt:106062530"/>
<dbReference type="InterPro" id="IPR036034">
    <property type="entry name" value="PDZ_sf"/>
</dbReference>
<sequence>MMDGCLGQKGFRLPRPAVYTPVELAVIDDQIKVEIIKEKAAERYGDIPLEVVYIYRSKPTLGVAIEGGANTRQPLPKVINVQPGGSAYESGGLRVGHVILEVNGQPAVGLSHSDTARLIAEAFKNKDNDRMELLVTEWSDTLLDTITVDVGLLKV</sequence>
<dbReference type="CDD" id="cd06742">
    <property type="entry name" value="PDZ3_FL-whirlin-like"/>
    <property type="match status" value="1"/>
</dbReference>
<dbReference type="Gene3D" id="2.30.42.10">
    <property type="match status" value="1"/>
</dbReference>
<dbReference type="PROSITE" id="PS50106">
    <property type="entry name" value="PDZ"/>
    <property type="match status" value="1"/>
</dbReference>
<keyword evidence="3" id="KW-0966">Cell projection</keyword>
<evidence type="ECO:0000313" key="5">
    <source>
        <dbReference type="EnsemblMetazoa" id="BGLB005870-PB"/>
    </source>
</evidence>
<keyword evidence="2" id="KW-0677">Repeat</keyword>
<organism evidence="5 6">
    <name type="scientific">Biomphalaria glabrata</name>
    <name type="common">Bloodfluke planorb</name>
    <name type="synonym">Freshwater snail</name>
    <dbReference type="NCBI Taxonomy" id="6526"/>
    <lineage>
        <taxon>Eukaryota</taxon>
        <taxon>Metazoa</taxon>
        <taxon>Spiralia</taxon>
        <taxon>Lophotrochozoa</taxon>
        <taxon>Mollusca</taxon>
        <taxon>Gastropoda</taxon>
        <taxon>Heterobranchia</taxon>
        <taxon>Euthyneura</taxon>
        <taxon>Panpulmonata</taxon>
        <taxon>Hygrophila</taxon>
        <taxon>Lymnaeoidea</taxon>
        <taxon>Planorbidae</taxon>
        <taxon>Biomphalaria</taxon>
    </lineage>
</organism>
<dbReference type="PANTHER" id="PTHR23116">
    <property type="entry name" value="PDZ DOMAIN CONTAINING WHIRLIN AND HARMONIN-RELATED"/>
    <property type="match status" value="1"/>
</dbReference>
<dbReference type="GO" id="GO:0002142">
    <property type="term" value="C:stereocilia ankle link complex"/>
    <property type="evidence" value="ECO:0007669"/>
    <property type="project" value="TreeGrafter"/>
</dbReference>
<dbReference type="Pfam" id="PF00595">
    <property type="entry name" value="PDZ"/>
    <property type="match status" value="1"/>
</dbReference>
<dbReference type="SMART" id="SM00228">
    <property type="entry name" value="PDZ"/>
    <property type="match status" value="1"/>
</dbReference>
<dbReference type="InterPro" id="IPR051844">
    <property type="entry name" value="USH2_Complex_Protein"/>
</dbReference>
<reference evidence="5" key="1">
    <citation type="submission" date="2020-05" db="UniProtKB">
        <authorList>
            <consortium name="EnsemblMetazoa"/>
        </authorList>
    </citation>
    <scope>IDENTIFICATION</scope>
    <source>
        <strain evidence="5">BB02</strain>
    </source>
</reference>
<evidence type="ECO:0000256" key="3">
    <source>
        <dbReference type="ARBA" id="ARBA00023273"/>
    </source>
</evidence>